<keyword evidence="1" id="KW-0472">Membrane</keyword>
<sequence>MRESASFYYIVWGIILILALYERYIKRPYRKEFVAIILMISAVIVGCRYRVGADWANYVQFYYSGSIIGNDGYERGVEPLYVFAQTIFHGLGLTHAVFFFFLSIVTLGCYYKASKLLGIKYFMTVFFIYLSLVFLNYQFNVIRQGVMAAFVWLAFAYKANGKYRACIVSLLIALGFHYTTIAFVPFIFLGDRRFSIFEVLVITMLSFTCLILDVSYKILSLFPILMVLDRTSNFVTSETFYVEGGLSFGMIVMLIVFLFVYIFFRKEYVSNPRLRMLANMILFDFMLSCMFNTFSILQERVCRVMFFSMVFLLPLIVEKIKKSEVRAIAMTIIVIYAFSAYIKTFAIHDDGYSTLLPYEIELSQLFIGSH</sequence>
<organism evidence="3 4">
    <name type="scientific">Bacteroides uniformis</name>
    <dbReference type="NCBI Taxonomy" id="820"/>
    <lineage>
        <taxon>Bacteria</taxon>
        <taxon>Pseudomonadati</taxon>
        <taxon>Bacteroidota</taxon>
        <taxon>Bacteroidia</taxon>
        <taxon>Bacteroidales</taxon>
        <taxon>Bacteroidaceae</taxon>
        <taxon>Bacteroides</taxon>
    </lineage>
</organism>
<feature type="transmembrane region" description="Helical" evidence="1">
    <location>
        <begin position="166"/>
        <end position="188"/>
    </location>
</feature>
<dbReference type="InterPro" id="IPR049458">
    <property type="entry name" value="EpsG-like"/>
</dbReference>
<feature type="transmembrane region" description="Helical" evidence="1">
    <location>
        <begin position="276"/>
        <end position="294"/>
    </location>
</feature>
<feature type="transmembrane region" description="Helical" evidence="1">
    <location>
        <begin position="301"/>
        <end position="317"/>
    </location>
</feature>
<keyword evidence="1" id="KW-0812">Transmembrane</keyword>
<feature type="transmembrane region" description="Helical" evidence="1">
    <location>
        <begin position="6"/>
        <end position="21"/>
    </location>
</feature>
<evidence type="ECO:0000313" key="4">
    <source>
        <dbReference type="Proteomes" id="UP000260844"/>
    </source>
</evidence>
<dbReference type="KEGG" id="bun:Bun01g_24170"/>
<reference evidence="3 4" key="1">
    <citation type="submission" date="2018-08" db="EMBL/GenBank/DDBJ databases">
        <title>A genome reference for cultivated species of the human gut microbiota.</title>
        <authorList>
            <person name="Zou Y."/>
            <person name="Xue W."/>
            <person name="Luo G."/>
        </authorList>
    </citation>
    <scope>NUCLEOTIDE SEQUENCE [LARGE SCALE GENOMIC DNA]</scope>
    <source>
        <strain evidence="3 4">TM04-30</strain>
    </source>
</reference>
<feature type="transmembrane region" description="Helical" evidence="1">
    <location>
        <begin position="194"/>
        <end position="219"/>
    </location>
</feature>
<feature type="transmembrane region" description="Helical" evidence="1">
    <location>
        <begin position="118"/>
        <end position="135"/>
    </location>
</feature>
<dbReference type="EMBL" id="QSPV01000001">
    <property type="protein sequence ID" value="RGJ97138.1"/>
    <property type="molecule type" value="Genomic_DNA"/>
</dbReference>
<evidence type="ECO:0000313" key="3">
    <source>
        <dbReference type="EMBL" id="RGJ97138.1"/>
    </source>
</evidence>
<evidence type="ECO:0000313" key="5">
    <source>
        <dbReference type="Proteomes" id="UP000320533"/>
    </source>
</evidence>
<feature type="transmembrane region" description="Helical" evidence="1">
    <location>
        <begin position="240"/>
        <end position="264"/>
    </location>
</feature>
<dbReference type="EMBL" id="AP019724">
    <property type="protein sequence ID" value="BBK88047.1"/>
    <property type="molecule type" value="Genomic_DNA"/>
</dbReference>
<feature type="transmembrane region" description="Helical" evidence="1">
    <location>
        <begin position="323"/>
        <end position="342"/>
    </location>
</feature>
<keyword evidence="1" id="KW-1133">Transmembrane helix</keyword>
<dbReference type="RefSeq" id="WP_055288385.1">
    <property type="nucleotide sequence ID" value="NZ_AP019724.1"/>
</dbReference>
<proteinExistence type="predicted"/>
<dbReference type="AlphaFoldDB" id="A0A412MRX8"/>
<dbReference type="Proteomes" id="UP000260844">
    <property type="component" value="Unassembled WGS sequence"/>
</dbReference>
<feature type="transmembrane region" description="Helical" evidence="1">
    <location>
        <begin position="33"/>
        <end position="51"/>
    </location>
</feature>
<reference evidence="2 5" key="2">
    <citation type="submission" date="2019-06" db="EMBL/GenBank/DDBJ databases">
        <title>Complete genome sequence of Bacteroides uniformis NBRC 113350.</title>
        <authorList>
            <person name="Miura T."/>
            <person name="Furukawa M."/>
            <person name="Shimamura M."/>
            <person name="Ohyama Y."/>
            <person name="Yamazoe A."/>
            <person name="Kawasaki H."/>
        </authorList>
    </citation>
    <scope>NUCLEOTIDE SEQUENCE [LARGE SCALE GENOMIC DNA]</scope>
    <source>
        <strain evidence="2 5">NBRC 113350</strain>
    </source>
</reference>
<gene>
    <name evidence="2" type="ORF">Bun01g_24170</name>
    <name evidence="3" type="ORF">DXD40_01680</name>
</gene>
<name>A0A412MRX8_BACUN</name>
<evidence type="ECO:0000256" key="1">
    <source>
        <dbReference type="SAM" id="Phobius"/>
    </source>
</evidence>
<dbReference type="Pfam" id="PF14897">
    <property type="entry name" value="EpsG"/>
    <property type="match status" value="1"/>
</dbReference>
<evidence type="ECO:0000313" key="2">
    <source>
        <dbReference type="EMBL" id="BBK88047.1"/>
    </source>
</evidence>
<protein>
    <submittedName>
        <fullName evidence="3">EpsG family protein</fullName>
    </submittedName>
</protein>
<dbReference type="Proteomes" id="UP000320533">
    <property type="component" value="Chromosome"/>
</dbReference>
<accession>A0A412MRX8</accession>
<feature type="transmembrane region" description="Helical" evidence="1">
    <location>
        <begin position="87"/>
        <end position="111"/>
    </location>
</feature>